<evidence type="ECO:0000313" key="8">
    <source>
        <dbReference type="EMBL" id="MFC6837740.1"/>
    </source>
</evidence>
<dbReference type="RefSeq" id="WP_304449403.1">
    <property type="nucleotide sequence ID" value="NZ_JARRAH010000001.1"/>
</dbReference>
<accession>A0ABD5UDY7</accession>
<evidence type="ECO:0000256" key="5">
    <source>
        <dbReference type="ARBA" id="ARBA00023136"/>
    </source>
</evidence>
<organism evidence="8 9">
    <name type="scientific">Halomarina ordinaria</name>
    <dbReference type="NCBI Taxonomy" id="3033939"/>
    <lineage>
        <taxon>Archaea</taxon>
        <taxon>Methanobacteriati</taxon>
        <taxon>Methanobacteriota</taxon>
        <taxon>Stenosarchaea group</taxon>
        <taxon>Halobacteria</taxon>
        <taxon>Halobacteriales</taxon>
        <taxon>Natronomonadaceae</taxon>
        <taxon>Halomarina</taxon>
    </lineage>
</organism>
<name>A0ABD5UDY7_9EURY</name>
<keyword evidence="2" id="KW-1003">Cell membrane</keyword>
<keyword evidence="4 6" id="KW-1133">Transmembrane helix</keyword>
<evidence type="ECO:0000256" key="2">
    <source>
        <dbReference type="ARBA" id="ARBA00022475"/>
    </source>
</evidence>
<sequence>MSAAVDAARDAPRRLLAVVAVLVALSPAFAWGAARVGYAEPLENAAELTGASDAAVTLVPALFPDYSVAGLGPYLGTLVAGAVGTALVFVLAVGVGRLLAR</sequence>
<dbReference type="AlphaFoldDB" id="A0ABD5UDY7"/>
<proteinExistence type="predicted"/>
<evidence type="ECO:0000256" key="1">
    <source>
        <dbReference type="ARBA" id="ARBA00004236"/>
    </source>
</evidence>
<dbReference type="GO" id="GO:0005886">
    <property type="term" value="C:plasma membrane"/>
    <property type="evidence" value="ECO:0007669"/>
    <property type="project" value="UniProtKB-SubCell"/>
</dbReference>
<evidence type="ECO:0000256" key="4">
    <source>
        <dbReference type="ARBA" id="ARBA00022989"/>
    </source>
</evidence>
<gene>
    <name evidence="8" type="ORF">ACFQHK_14695</name>
</gene>
<evidence type="ECO:0000256" key="6">
    <source>
        <dbReference type="SAM" id="Phobius"/>
    </source>
</evidence>
<evidence type="ECO:0000259" key="7">
    <source>
        <dbReference type="Pfam" id="PF13190"/>
    </source>
</evidence>
<feature type="transmembrane region" description="Helical" evidence="6">
    <location>
        <begin position="74"/>
        <end position="100"/>
    </location>
</feature>
<dbReference type="InterPro" id="IPR025937">
    <property type="entry name" value="PDGLE_dom"/>
</dbReference>
<evidence type="ECO:0000256" key="3">
    <source>
        <dbReference type="ARBA" id="ARBA00022692"/>
    </source>
</evidence>
<protein>
    <submittedName>
        <fullName evidence="8">PDGLE domain-containing protein</fullName>
    </submittedName>
</protein>
<comment type="subcellular location">
    <subcellularLocation>
        <location evidence="1">Cell membrane</location>
    </subcellularLocation>
</comment>
<dbReference type="EMBL" id="JBHSXM010000001">
    <property type="protein sequence ID" value="MFC6837740.1"/>
    <property type="molecule type" value="Genomic_DNA"/>
</dbReference>
<reference evidence="8 9" key="1">
    <citation type="journal article" date="2019" name="Int. J. Syst. Evol. Microbiol.">
        <title>The Global Catalogue of Microorganisms (GCM) 10K type strain sequencing project: providing services to taxonomists for standard genome sequencing and annotation.</title>
        <authorList>
            <consortium name="The Broad Institute Genomics Platform"/>
            <consortium name="The Broad Institute Genome Sequencing Center for Infectious Disease"/>
            <person name="Wu L."/>
            <person name="Ma J."/>
        </authorList>
    </citation>
    <scope>NUCLEOTIDE SEQUENCE [LARGE SCALE GENOMIC DNA]</scope>
    <source>
        <strain evidence="8 9">PSRA2</strain>
    </source>
</reference>
<dbReference type="Proteomes" id="UP001596406">
    <property type="component" value="Unassembled WGS sequence"/>
</dbReference>
<feature type="domain" description="PDGLE" evidence="7">
    <location>
        <begin position="15"/>
        <end position="101"/>
    </location>
</feature>
<evidence type="ECO:0000313" key="9">
    <source>
        <dbReference type="Proteomes" id="UP001596406"/>
    </source>
</evidence>
<keyword evidence="5 6" id="KW-0472">Membrane</keyword>
<comment type="caution">
    <text evidence="8">The sequence shown here is derived from an EMBL/GenBank/DDBJ whole genome shotgun (WGS) entry which is preliminary data.</text>
</comment>
<dbReference type="Pfam" id="PF13190">
    <property type="entry name" value="PDGLE"/>
    <property type="match status" value="1"/>
</dbReference>
<keyword evidence="9" id="KW-1185">Reference proteome</keyword>
<keyword evidence="3 6" id="KW-0812">Transmembrane</keyword>